<proteinExistence type="inferred from homology"/>
<feature type="region of interest" description="Disordered" evidence="4">
    <location>
        <begin position="233"/>
        <end position="288"/>
    </location>
</feature>
<reference evidence="6 7" key="1">
    <citation type="journal article" date="2021" name="BMC Biol.">
        <title>Horizontally acquired antibacterial genes associated with adaptive radiation of ladybird beetles.</title>
        <authorList>
            <person name="Li H.S."/>
            <person name="Tang X.F."/>
            <person name="Huang Y.H."/>
            <person name="Xu Z.Y."/>
            <person name="Chen M.L."/>
            <person name="Du X.Y."/>
            <person name="Qiu B.Y."/>
            <person name="Chen P.T."/>
            <person name="Zhang W."/>
            <person name="Slipinski A."/>
            <person name="Escalona H.E."/>
            <person name="Waterhouse R.M."/>
            <person name="Zwick A."/>
            <person name="Pang H."/>
        </authorList>
    </citation>
    <scope>NUCLEOTIDE SEQUENCE [LARGE SCALE GENOMIC DNA]</scope>
    <source>
        <strain evidence="6">SYSU2018</strain>
    </source>
</reference>
<evidence type="ECO:0000256" key="4">
    <source>
        <dbReference type="SAM" id="MobiDB-lite"/>
    </source>
</evidence>
<dbReference type="Gene3D" id="3.40.1000.30">
    <property type="match status" value="1"/>
</dbReference>
<feature type="domain" description="PI31 proteasome regulator N-terminal" evidence="5">
    <location>
        <begin position="17"/>
        <end position="117"/>
    </location>
</feature>
<gene>
    <name evidence="6" type="ORF">HHI36_011380</name>
</gene>
<comment type="similarity">
    <text evidence="1">Belongs to the proteasome inhibitor PI31 family.</text>
</comment>
<dbReference type="GO" id="GO:0000502">
    <property type="term" value="C:proteasome complex"/>
    <property type="evidence" value="ECO:0007669"/>
    <property type="project" value="UniProtKB-KW"/>
</dbReference>
<name>A0ABD2MLI7_9CUCU</name>
<sequence length="288" mass="31931">MADNPFGWDLLFSSIKNDVKSNQDLLVGLVHFALVSNGFKCVGLGESKILNGDEPKTESLPEGWTDNYAIRYIYHGVLYNLKGTNLDDAVMVNLIRIDERNVSFIQLNTRAVVKRSGSLNEMIPDYLAMIEVIKKQLIDKVIISKKSRDGSSQTNPVLIESNPRIGRPTIESNSPTNSNIFDERERGYMGSFGQFMDPVGRNDLDPFSVDPLRIVRPSRPSAGGGMLFQPPGGFGTNPFPAGLPPGAVPPGARFDPYRPPDVDRWSGRRPGRPDNDEFPPPGYDDMFM</sequence>
<comment type="caution">
    <text evidence="6">The sequence shown here is derived from an EMBL/GenBank/DDBJ whole genome shotgun (WGS) entry which is preliminary data.</text>
</comment>
<feature type="compositionally biased region" description="Basic and acidic residues" evidence="4">
    <location>
        <begin position="255"/>
        <end position="275"/>
    </location>
</feature>
<evidence type="ECO:0000256" key="1">
    <source>
        <dbReference type="ARBA" id="ARBA00006405"/>
    </source>
</evidence>
<dbReference type="Proteomes" id="UP001516400">
    <property type="component" value="Unassembled WGS sequence"/>
</dbReference>
<protein>
    <recommendedName>
        <fullName evidence="2">Proteasome inhibitor PI31 subunit</fullName>
    </recommendedName>
</protein>
<dbReference type="PANTHER" id="PTHR13266:SF1">
    <property type="entry name" value="PROTEASOME INHIBITOR PI31 SUBUNIT"/>
    <property type="match status" value="1"/>
</dbReference>
<dbReference type="EMBL" id="JABFTP020000001">
    <property type="protein sequence ID" value="KAL3267247.1"/>
    <property type="molecule type" value="Genomic_DNA"/>
</dbReference>
<evidence type="ECO:0000313" key="7">
    <source>
        <dbReference type="Proteomes" id="UP001516400"/>
    </source>
</evidence>
<feature type="compositionally biased region" description="Polar residues" evidence="4">
    <location>
        <begin position="170"/>
        <end position="180"/>
    </location>
</feature>
<organism evidence="6 7">
    <name type="scientific">Cryptolaemus montrouzieri</name>
    <dbReference type="NCBI Taxonomy" id="559131"/>
    <lineage>
        <taxon>Eukaryota</taxon>
        <taxon>Metazoa</taxon>
        <taxon>Ecdysozoa</taxon>
        <taxon>Arthropoda</taxon>
        <taxon>Hexapoda</taxon>
        <taxon>Insecta</taxon>
        <taxon>Pterygota</taxon>
        <taxon>Neoptera</taxon>
        <taxon>Endopterygota</taxon>
        <taxon>Coleoptera</taxon>
        <taxon>Polyphaga</taxon>
        <taxon>Cucujiformia</taxon>
        <taxon>Coccinelloidea</taxon>
        <taxon>Coccinellidae</taxon>
        <taxon>Scymninae</taxon>
        <taxon>Scymnini</taxon>
        <taxon>Cryptolaemus</taxon>
    </lineage>
</organism>
<dbReference type="PANTHER" id="PTHR13266">
    <property type="entry name" value="PROTEASOME INHIBITOR"/>
    <property type="match status" value="1"/>
</dbReference>
<accession>A0ABD2MLI7</accession>
<evidence type="ECO:0000256" key="2">
    <source>
        <dbReference type="ARBA" id="ARBA00015575"/>
    </source>
</evidence>
<dbReference type="AlphaFoldDB" id="A0ABD2MLI7"/>
<evidence type="ECO:0000259" key="5">
    <source>
        <dbReference type="Pfam" id="PF11566"/>
    </source>
</evidence>
<keyword evidence="7" id="KW-1185">Reference proteome</keyword>
<feature type="region of interest" description="Disordered" evidence="4">
    <location>
        <begin position="148"/>
        <end position="181"/>
    </location>
</feature>
<keyword evidence="3" id="KW-0647">Proteasome</keyword>
<dbReference type="Pfam" id="PF11566">
    <property type="entry name" value="PI31_Prot_N"/>
    <property type="match status" value="1"/>
</dbReference>
<evidence type="ECO:0000313" key="6">
    <source>
        <dbReference type="EMBL" id="KAL3267247.1"/>
    </source>
</evidence>
<dbReference type="InterPro" id="IPR045128">
    <property type="entry name" value="PI31-like"/>
</dbReference>
<evidence type="ECO:0000256" key="3">
    <source>
        <dbReference type="ARBA" id="ARBA00022942"/>
    </source>
</evidence>
<dbReference type="InterPro" id="IPR021625">
    <property type="entry name" value="PI31_Prot_N"/>
</dbReference>